<name>A0A2K6VGR8_ONCVO</name>
<sequence length="110" mass="12807">MKVDKNECTNLKTRQNAFDHCKAILAPMKDQCMALRQCCPSYLRCAKLMMQTNISRKYNDILNRTKEIQSNCEKKIMATLKSFLLLIPKKSFIQIIIHSSFKIIPPSYSF</sequence>
<dbReference type="Proteomes" id="UP000024404">
    <property type="component" value="Unassembled WGS sequence"/>
</dbReference>
<dbReference type="EnsemblMetazoa" id="OVOC10955.1">
    <property type="protein sequence ID" value="OVOC10955.1"/>
    <property type="gene ID" value="WBGene00247764"/>
</dbReference>
<organism evidence="1 2">
    <name type="scientific">Onchocerca volvulus</name>
    <dbReference type="NCBI Taxonomy" id="6282"/>
    <lineage>
        <taxon>Eukaryota</taxon>
        <taxon>Metazoa</taxon>
        <taxon>Ecdysozoa</taxon>
        <taxon>Nematoda</taxon>
        <taxon>Chromadorea</taxon>
        <taxon>Rhabditida</taxon>
        <taxon>Spirurina</taxon>
        <taxon>Spiruromorpha</taxon>
        <taxon>Filarioidea</taxon>
        <taxon>Onchocercidae</taxon>
        <taxon>Onchocerca</taxon>
    </lineage>
</organism>
<dbReference type="EMBL" id="CMVM020000346">
    <property type="status" value="NOT_ANNOTATED_CDS"/>
    <property type="molecule type" value="Genomic_DNA"/>
</dbReference>
<proteinExistence type="predicted"/>
<evidence type="ECO:0000313" key="1">
    <source>
        <dbReference type="EnsemblMetazoa" id="OVOC10955.1"/>
    </source>
</evidence>
<accession>A0A2K6VGR8</accession>
<protein>
    <submittedName>
        <fullName evidence="1">Uncharacterized protein</fullName>
    </submittedName>
</protein>
<dbReference type="AlphaFoldDB" id="A0A2K6VGR8"/>
<dbReference type="EnsemblMetazoa" id="OVOC10955.2">
    <property type="protein sequence ID" value="OVOC10955.2"/>
    <property type="gene ID" value="WBGene00247764"/>
</dbReference>
<keyword evidence="2" id="KW-1185">Reference proteome</keyword>
<reference evidence="1" key="2">
    <citation type="submission" date="2018-02" db="UniProtKB">
        <authorList>
            <consortium name="EnsemblMetazoa"/>
        </authorList>
    </citation>
    <scope>IDENTIFICATION</scope>
</reference>
<evidence type="ECO:0000313" key="2">
    <source>
        <dbReference type="Proteomes" id="UP000024404"/>
    </source>
</evidence>
<reference evidence="2" key="1">
    <citation type="submission" date="2013-10" db="EMBL/GenBank/DDBJ databases">
        <title>Genome sequencing of Onchocerca volvulus.</title>
        <authorList>
            <person name="Cotton J."/>
            <person name="Tsai J."/>
            <person name="Stanley E."/>
            <person name="Tracey A."/>
            <person name="Holroyd N."/>
            <person name="Lustigman S."/>
            <person name="Berriman M."/>
        </authorList>
    </citation>
    <scope>NUCLEOTIDE SEQUENCE</scope>
</reference>